<keyword evidence="3" id="KW-0731">Sigma factor</keyword>
<dbReference type="GO" id="GO:0003677">
    <property type="term" value="F:DNA binding"/>
    <property type="evidence" value="ECO:0007669"/>
    <property type="project" value="InterPro"/>
</dbReference>
<dbReference type="KEGG" id="bfm:BP422_28825"/>
<evidence type="ECO:0000256" key="2">
    <source>
        <dbReference type="ARBA" id="ARBA00023015"/>
    </source>
</evidence>
<dbReference type="SUPFAM" id="SSF88946">
    <property type="entry name" value="Sigma2 domain of RNA polymerase sigma factors"/>
    <property type="match status" value="1"/>
</dbReference>
<dbReference type="CDD" id="cd06171">
    <property type="entry name" value="Sigma70_r4"/>
    <property type="match status" value="1"/>
</dbReference>
<dbReference type="RefSeq" id="WP_088910618.1">
    <property type="nucleotide sequence ID" value="NZ_CP018145.1"/>
</dbReference>
<dbReference type="Gene3D" id="1.10.10.10">
    <property type="entry name" value="Winged helix-like DNA-binding domain superfamily/Winged helix DNA-binding domain"/>
    <property type="match status" value="1"/>
</dbReference>
<protein>
    <submittedName>
        <fullName evidence="7">RNA polymerase</fullName>
    </submittedName>
</protein>
<dbReference type="InterPro" id="IPR013324">
    <property type="entry name" value="RNA_pol_sigma_r3/r4-like"/>
</dbReference>
<dbReference type="PANTHER" id="PTHR43133:SF51">
    <property type="entry name" value="RNA POLYMERASE SIGMA FACTOR"/>
    <property type="match status" value="1"/>
</dbReference>
<proteinExistence type="inferred from homology"/>
<evidence type="ECO:0000256" key="1">
    <source>
        <dbReference type="ARBA" id="ARBA00010641"/>
    </source>
</evidence>
<evidence type="ECO:0000259" key="5">
    <source>
        <dbReference type="Pfam" id="PF04542"/>
    </source>
</evidence>
<name>A0A220MPY7_9BACL</name>
<gene>
    <name evidence="7" type="ORF">BP422_28825</name>
</gene>
<dbReference type="InterPro" id="IPR014284">
    <property type="entry name" value="RNA_pol_sigma-70_dom"/>
</dbReference>
<dbReference type="NCBIfam" id="TIGR02937">
    <property type="entry name" value="sigma70-ECF"/>
    <property type="match status" value="1"/>
</dbReference>
<dbReference type="PANTHER" id="PTHR43133">
    <property type="entry name" value="RNA POLYMERASE ECF-TYPE SIGMA FACTO"/>
    <property type="match status" value="1"/>
</dbReference>
<dbReference type="Pfam" id="PF04542">
    <property type="entry name" value="Sigma70_r2"/>
    <property type="match status" value="1"/>
</dbReference>
<evidence type="ECO:0000259" key="6">
    <source>
        <dbReference type="Pfam" id="PF08281"/>
    </source>
</evidence>
<dbReference type="Pfam" id="PF08281">
    <property type="entry name" value="Sigma70_r4_2"/>
    <property type="match status" value="1"/>
</dbReference>
<dbReference type="Proteomes" id="UP000197781">
    <property type="component" value="Chromosome"/>
</dbReference>
<dbReference type="InterPro" id="IPR013325">
    <property type="entry name" value="RNA_pol_sigma_r2"/>
</dbReference>
<keyword evidence="2" id="KW-0805">Transcription regulation</keyword>
<feature type="domain" description="RNA polymerase sigma-70 region 2" evidence="5">
    <location>
        <begin position="23"/>
        <end position="90"/>
    </location>
</feature>
<evidence type="ECO:0000313" key="7">
    <source>
        <dbReference type="EMBL" id="ASJ57156.1"/>
    </source>
</evidence>
<dbReference type="InterPro" id="IPR007627">
    <property type="entry name" value="RNA_pol_sigma70_r2"/>
</dbReference>
<dbReference type="SUPFAM" id="SSF88659">
    <property type="entry name" value="Sigma3 and sigma4 domains of RNA polymerase sigma factors"/>
    <property type="match status" value="1"/>
</dbReference>
<reference evidence="7 8" key="1">
    <citation type="submission" date="2016-11" db="EMBL/GenBank/DDBJ databases">
        <authorList>
            <person name="Jaros S."/>
            <person name="Januszkiewicz K."/>
            <person name="Wedrychowicz H."/>
        </authorList>
    </citation>
    <scope>NUCLEOTIDE SEQUENCE [LARGE SCALE GENOMIC DNA]</scope>
    <source>
        <strain evidence="7 8">NF2</strain>
    </source>
</reference>
<organism evidence="7 8">
    <name type="scientific">Brevibacillus formosus</name>
    <dbReference type="NCBI Taxonomy" id="54913"/>
    <lineage>
        <taxon>Bacteria</taxon>
        <taxon>Bacillati</taxon>
        <taxon>Bacillota</taxon>
        <taxon>Bacilli</taxon>
        <taxon>Bacillales</taxon>
        <taxon>Paenibacillaceae</taxon>
        <taxon>Brevibacillus</taxon>
    </lineage>
</organism>
<keyword evidence="4" id="KW-0804">Transcription</keyword>
<accession>A0A220MPY7</accession>
<dbReference type="InterPro" id="IPR039425">
    <property type="entry name" value="RNA_pol_sigma-70-like"/>
</dbReference>
<dbReference type="GO" id="GO:0016987">
    <property type="term" value="F:sigma factor activity"/>
    <property type="evidence" value="ECO:0007669"/>
    <property type="project" value="UniProtKB-KW"/>
</dbReference>
<dbReference type="InterPro" id="IPR036388">
    <property type="entry name" value="WH-like_DNA-bd_sf"/>
</dbReference>
<sequence>MEEDRVIIGRVLQGNKDSFSEIISRYHGKVYSILRKMLGHTPDAQDIVQEIFIKTYYHLPEYKTNYDFSAWLYRIAANHCLDELRKRKRRLQLTAHKEIEPVDSHTPEVAFLNKEGQRLLRQRMMSVEEKYRIVLEMRYLESLSCEEISHRLSIPSSTVRTRLSRGKDKLREAIGHAGQGGDFHL</sequence>
<evidence type="ECO:0000256" key="4">
    <source>
        <dbReference type="ARBA" id="ARBA00023163"/>
    </source>
</evidence>
<dbReference type="AlphaFoldDB" id="A0A220MPY7"/>
<dbReference type="Gene3D" id="1.10.1740.10">
    <property type="match status" value="1"/>
</dbReference>
<comment type="similarity">
    <text evidence="1">Belongs to the sigma-70 factor family. ECF subfamily.</text>
</comment>
<evidence type="ECO:0000313" key="8">
    <source>
        <dbReference type="Proteomes" id="UP000197781"/>
    </source>
</evidence>
<feature type="domain" description="RNA polymerase sigma factor 70 region 4 type 2" evidence="6">
    <location>
        <begin position="118"/>
        <end position="170"/>
    </location>
</feature>
<dbReference type="GO" id="GO:0006352">
    <property type="term" value="P:DNA-templated transcription initiation"/>
    <property type="evidence" value="ECO:0007669"/>
    <property type="project" value="InterPro"/>
</dbReference>
<evidence type="ECO:0000256" key="3">
    <source>
        <dbReference type="ARBA" id="ARBA00023082"/>
    </source>
</evidence>
<dbReference type="InterPro" id="IPR013249">
    <property type="entry name" value="RNA_pol_sigma70_r4_t2"/>
</dbReference>
<dbReference type="EMBL" id="CP018145">
    <property type="protein sequence ID" value="ASJ57156.1"/>
    <property type="molecule type" value="Genomic_DNA"/>
</dbReference>